<feature type="transmembrane region" description="Helical" evidence="2">
    <location>
        <begin position="607"/>
        <end position="626"/>
    </location>
</feature>
<keyword evidence="4" id="KW-1185">Reference proteome</keyword>
<reference evidence="3" key="1">
    <citation type="submission" date="2023-07" db="EMBL/GenBank/DDBJ databases">
        <title>Chromosome-level genome assembly of Artemia franciscana.</title>
        <authorList>
            <person name="Jo E."/>
        </authorList>
    </citation>
    <scope>NUCLEOTIDE SEQUENCE</scope>
    <source>
        <tissue evidence="3">Whole body</tissue>
    </source>
</reference>
<keyword evidence="2" id="KW-0812">Transmembrane</keyword>
<protein>
    <submittedName>
        <fullName evidence="3">Uncharacterized protein</fullName>
    </submittedName>
</protein>
<feature type="compositionally biased region" description="Low complexity" evidence="1">
    <location>
        <begin position="458"/>
        <end position="494"/>
    </location>
</feature>
<feature type="region of interest" description="Disordered" evidence="1">
    <location>
        <begin position="406"/>
        <end position="498"/>
    </location>
</feature>
<feature type="compositionally biased region" description="Polar residues" evidence="1">
    <location>
        <begin position="448"/>
        <end position="457"/>
    </location>
</feature>
<dbReference type="EMBL" id="JAVRJZ010000021">
    <property type="protein sequence ID" value="KAK2705126.1"/>
    <property type="molecule type" value="Genomic_DNA"/>
</dbReference>
<gene>
    <name evidence="3" type="ORF">QYM36_017238</name>
</gene>
<evidence type="ECO:0000313" key="4">
    <source>
        <dbReference type="Proteomes" id="UP001187531"/>
    </source>
</evidence>
<organism evidence="3 4">
    <name type="scientific">Artemia franciscana</name>
    <name type="common">Brine shrimp</name>
    <name type="synonym">Artemia sanfranciscana</name>
    <dbReference type="NCBI Taxonomy" id="6661"/>
    <lineage>
        <taxon>Eukaryota</taxon>
        <taxon>Metazoa</taxon>
        <taxon>Ecdysozoa</taxon>
        <taxon>Arthropoda</taxon>
        <taxon>Crustacea</taxon>
        <taxon>Branchiopoda</taxon>
        <taxon>Anostraca</taxon>
        <taxon>Artemiidae</taxon>
        <taxon>Artemia</taxon>
    </lineage>
</organism>
<proteinExistence type="predicted"/>
<sequence>MTCMNLALAVFYDDNAKFCVDNFDNDKYLSRPVGGVIDFRGNKGTYCVCYIFIKGVKGTYYEGTRSCNLIKDVTESRLPFIRLIQVLQTNGKPMMIYDYEPLAKYVGQLSREGKISDLDLWGRELITYGARHMPKCTPIRCQRKTSKCEWRTTFNEGYIKYEIETKFCKTKLKLAVVCELLITDNEVGEENKCNKKDLERLISKRQNIRKTTVTTESSTTLTTTHTTTLTVTTTAKLTTVSTTVSTTIPTTTPAKLTTATAMPTSTPSTTSITTPTTAYTTISKTTPTTKTTTPTTTAVTISTTLSNQSTTSPNTISTAASTVTPTTNLTIHITTPTNNFSKTVNTATTPTTLAAKPTTTMITATPTTISFTIYVTIPTTMQTTTTTTPTTESILITTPTAAFHTVSTSKPTTKTTTQYNTTPTTTSTTTPTTNLTTTLNTPTRPCSIPTNLSTSVSTITPTATPVRPRPTATLSTTPTAASTAKTTTKHTTTPSKHKKFNPTEIEMFLNKCNRSAEIETIRNSLDKEFLSTYDPELLSKISRTLHDIKIALKLLQELNGCFQIFGNKQRLDNFEHKLGKALKSINDYKMYRSIFKETPRYYGRHIIFYYISFIVCVNFSIIYFMLDQGFKSNNNNLFLS</sequence>
<name>A0AA88HCU4_ARTSF</name>
<evidence type="ECO:0000256" key="1">
    <source>
        <dbReference type="SAM" id="MobiDB-lite"/>
    </source>
</evidence>
<dbReference type="Proteomes" id="UP001187531">
    <property type="component" value="Unassembled WGS sequence"/>
</dbReference>
<keyword evidence="2" id="KW-1133">Transmembrane helix</keyword>
<dbReference type="AlphaFoldDB" id="A0AA88HCU4"/>
<feature type="compositionally biased region" description="Low complexity" evidence="1">
    <location>
        <begin position="406"/>
        <end position="443"/>
    </location>
</feature>
<keyword evidence="2" id="KW-0472">Membrane</keyword>
<evidence type="ECO:0000313" key="3">
    <source>
        <dbReference type="EMBL" id="KAK2705126.1"/>
    </source>
</evidence>
<accession>A0AA88HCU4</accession>
<evidence type="ECO:0000256" key="2">
    <source>
        <dbReference type="SAM" id="Phobius"/>
    </source>
</evidence>
<comment type="caution">
    <text evidence="3">The sequence shown here is derived from an EMBL/GenBank/DDBJ whole genome shotgun (WGS) entry which is preliminary data.</text>
</comment>